<evidence type="ECO:0000256" key="3">
    <source>
        <dbReference type="ARBA" id="ARBA00019010"/>
    </source>
</evidence>
<comment type="similarity">
    <text evidence="2">Belongs to the TsaE family.</text>
</comment>
<dbReference type="PANTHER" id="PTHR33540">
    <property type="entry name" value="TRNA THREONYLCARBAMOYLADENOSINE BIOSYNTHESIS PROTEIN TSAE"/>
    <property type="match status" value="1"/>
</dbReference>
<keyword evidence="5" id="KW-0819">tRNA processing</keyword>
<dbReference type="GO" id="GO:0002949">
    <property type="term" value="P:tRNA threonylcarbamoyladenosine modification"/>
    <property type="evidence" value="ECO:0007669"/>
    <property type="project" value="InterPro"/>
</dbReference>
<organism evidence="11 12">
    <name type="scientific">Candidatus Curtissbacteria bacterium RBG_13_35_7</name>
    <dbReference type="NCBI Taxonomy" id="1797705"/>
    <lineage>
        <taxon>Bacteria</taxon>
        <taxon>Candidatus Curtissiibacteriota</taxon>
    </lineage>
</organism>
<evidence type="ECO:0000256" key="4">
    <source>
        <dbReference type="ARBA" id="ARBA00022490"/>
    </source>
</evidence>
<gene>
    <name evidence="11" type="ORF">A2164_00875</name>
</gene>
<evidence type="ECO:0000256" key="8">
    <source>
        <dbReference type="ARBA" id="ARBA00022840"/>
    </source>
</evidence>
<evidence type="ECO:0000256" key="7">
    <source>
        <dbReference type="ARBA" id="ARBA00022741"/>
    </source>
</evidence>
<proteinExistence type="inferred from homology"/>
<evidence type="ECO:0000256" key="9">
    <source>
        <dbReference type="ARBA" id="ARBA00022842"/>
    </source>
</evidence>
<dbReference type="EMBL" id="MFAT01000005">
    <property type="protein sequence ID" value="OGD87105.1"/>
    <property type="molecule type" value="Genomic_DNA"/>
</dbReference>
<dbReference type="GO" id="GO:0046872">
    <property type="term" value="F:metal ion binding"/>
    <property type="evidence" value="ECO:0007669"/>
    <property type="project" value="UniProtKB-KW"/>
</dbReference>
<dbReference type="PANTHER" id="PTHR33540:SF2">
    <property type="entry name" value="TRNA THREONYLCARBAMOYLADENOSINE BIOSYNTHESIS PROTEIN TSAE"/>
    <property type="match status" value="1"/>
</dbReference>
<evidence type="ECO:0000313" key="12">
    <source>
        <dbReference type="Proteomes" id="UP000176317"/>
    </source>
</evidence>
<dbReference type="GO" id="GO:0016740">
    <property type="term" value="F:transferase activity"/>
    <property type="evidence" value="ECO:0007669"/>
    <property type="project" value="UniProtKB-KW"/>
</dbReference>
<name>A0A1F5G5L1_9BACT</name>
<evidence type="ECO:0000256" key="1">
    <source>
        <dbReference type="ARBA" id="ARBA00004496"/>
    </source>
</evidence>
<comment type="caution">
    <text evidence="11">The sequence shown here is derived from an EMBL/GenBank/DDBJ whole genome shotgun (WGS) entry which is preliminary data.</text>
</comment>
<accession>A0A1F5G5L1</accession>
<evidence type="ECO:0000313" key="11">
    <source>
        <dbReference type="EMBL" id="OGD87105.1"/>
    </source>
</evidence>
<keyword evidence="8" id="KW-0067">ATP-binding</keyword>
<dbReference type="GO" id="GO:0005737">
    <property type="term" value="C:cytoplasm"/>
    <property type="evidence" value="ECO:0007669"/>
    <property type="project" value="UniProtKB-SubCell"/>
</dbReference>
<dbReference type="AlphaFoldDB" id="A0A1F5G5L1"/>
<dbReference type="InterPro" id="IPR003442">
    <property type="entry name" value="T6A_TsaE"/>
</dbReference>
<evidence type="ECO:0000256" key="2">
    <source>
        <dbReference type="ARBA" id="ARBA00007599"/>
    </source>
</evidence>
<dbReference type="NCBIfam" id="TIGR00150">
    <property type="entry name" value="T6A_YjeE"/>
    <property type="match status" value="1"/>
</dbReference>
<keyword evidence="11" id="KW-0808">Transferase</keyword>
<dbReference type="GO" id="GO:0005524">
    <property type="term" value="F:ATP binding"/>
    <property type="evidence" value="ECO:0007669"/>
    <property type="project" value="UniProtKB-KW"/>
</dbReference>
<comment type="subcellular location">
    <subcellularLocation>
        <location evidence="1">Cytoplasm</location>
    </subcellularLocation>
</comment>
<sequence length="141" mass="15828">MIISNSPQQTQKIAQNLAENLKAGDLVTLYGNLGAGKTVFIKGIAKGLGLRENIVSPTFVFLRSYSTLIDSQKITIHHLDLYRGDTKQDFKSLGLDELISDKSIVVIEWADKIKDKLPKKRIDVIIEYIDGQSRRITISRN</sequence>
<reference evidence="11 12" key="1">
    <citation type="journal article" date="2016" name="Nat. Commun.">
        <title>Thousands of microbial genomes shed light on interconnected biogeochemical processes in an aquifer system.</title>
        <authorList>
            <person name="Anantharaman K."/>
            <person name="Brown C.T."/>
            <person name="Hug L.A."/>
            <person name="Sharon I."/>
            <person name="Castelle C.J."/>
            <person name="Probst A.J."/>
            <person name="Thomas B.C."/>
            <person name="Singh A."/>
            <person name="Wilkins M.J."/>
            <person name="Karaoz U."/>
            <person name="Brodie E.L."/>
            <person name="Williams K.H."/>
            <person name="Hubbard S.S."/>
            <person name="Banfield J.F."/>
        </authorList>
    </citation>
    <scope>NUCLEOTIDE SEQUENCE [LARGE SCALE GENOMIC DNA]</scope>
</reference>
<dbReference type="Gene3D" id="3.40.50.300">
    <property type="entry name" value="P-loop containing nucleotide triphosphate hydrolases"/>
    <property type="match status" value="1"/>
</dbReference>
<evidence type="ECO:0000256" key="5">
    <source>
        <dbReference type="ARBA" id="ARBA00022694"/>
    </source>
</evidence>
<evidence type="ECO:0000256" key="6">
    <source>
        <dbReference type="ARBA" id="ARBA00022723"/>
    </source>
</evidence>
<protein>
    <recommendedName>
        <fullName evidence="3">tRNA threonylcarbamoyladenosine biosynthesis protein TsaE</fullName>
    </recommendedName>
    <alternativeName>
        <fullName evidence="10">t(6)A37 threonylcarbamoyladenosine biosynthesis protein TsaE</fullName>
    </alternativeName>
</protein>
<dbReference type="Proteomes" id="UP000176317">
    <property type="component" value="Unassembled WGS sequence"/>
</dbReference>
<keyword evidence="6" id="KW-0479">Metal-binding</keyword>
<keyword evidence="7" id="KW-0547">Nucleotide-binding</keyword>
<dbReference type="SUPFAM" id="SSF52540">
    <property type="entry name" value="P-loop containing nucleoside triphosphate hydrolases"/>
    <property type="match status" value="1"/>
</dbReference>
<keyword evidence="9" id="KW-0460">Magnesium</keyword>
<dbReference type="InterPro" id="IPR027417">
    <property type="entry name" value="P-loop_NTPase"/>
</dbReference>
<evidence type="ECO:0000256" key="10">
    <source>
        <dbReference type="ARBA" id="ARBA00032441"/>
    </source>
</evidence>
<keyword evidence="4" id="KW-0963">Cytoplasm</keyword>
<dbReference type="Pfam" id="PF02367">
    <property type="entry name" value="TsaE"/>
    <property type="match status" value="1"/>
</dbReference>